<dbReference type="InterPro" id="IPR001845">
    <property type="entry name" value="HTH_ArsR_DNA-bd_dom"/>
</dbReference>
<dbReference type="GO" id="GO:0003700">
    <property type="term" value="F:DNA-binding transcription factor activity"/>
    <property type="evidence" value="ECO:0007669"/>
    <property type="project" value="InterPro"/>
</dbReference>
<feature type="domain" description="HTH arsR-type" evidence="5">
    <location>
        <begin position="39"/>
        <end position="131"/>
    </location>
</feature>
<evidence type="ECO:0000313" key="6">
    <source>
        <dbReference type="EMBL" id="SOC19732.1"/>
    </source>
</evidence>
<accession>A0A285TGI3</accession>
<dbReference type="PANTHER" id="PTHR43132:SF2">
    <property type="entry name" value="ARSENICAL RESISTANCE OPERON REPRESSOR ARSR-RELATED"/>
    <property type="match status" value="1"/>
</dbReference>
<feature type="region of interest" description="Disordered" evidence="4">
    <location>
        <begin position="1"/>
        <end position="27"/>
    </location>
</feature>
<dbReference type="EMBL" id="OBMT01000018">
    <property type="protein sequence ID" value="SOC19732.1"/>
    <property type="molecule type" value="Genomic_DNA"/>
</dbReference>
<evidence type="ECO:0000256" key="1">
    <source>
        <dbReference type="ARBA" id="ARBA00023015"/>
    </source>
</evidence>
<proteinExistence type="predicted"/>
<dbReference type="Pfam" id="PF01022">
    <property type="entry name" value="HTH_5"/>
    <property type="match status" value="1"/>
</dbReference>
<sequence length="131" mass="14400">MVTEPGEGPQDEMNDTPLPGTGDDLPDERCAALDAEEMIGRARAASNLLKALAHEGRLMIMCYLASGEKSVTELENRLETRQAAVSQQLARLRLEGLVTSRREGKTIYYSLSDPRAAQVVQTVYDQFCSPN</sequence>
<dbReference type="Gene3D" id="1.10.10.10">
    <property type="entry name" value="Winged helix-like DNA-binding domain superfamily/Winged helix DNA-binding domain"/>
    <property type="match status" value="1"/>
</dbReference>
<dbReference type="InterPro" id="IPR036390">
    <property type="entry name" value="WH_DNA-bd_sf"/>
</dbReference>
<keyword evidence="2" id="KW-0238">DNA-binding</keyword>
<dbReference type="SUPFAM" id="SSF46785">
    <property type="entry name" value="Winged helix' DNA-binding domain"/>
    <property type="match status" value="1"/>
</dbReference>
<organism evidence="6 7">
    <name type="scientific">Rhodobacter maris</name>
    <dbReference type="NCBI Taxonomy" id="446682"/>
    <lineage>
        <taxon>Bacteria</taxon>
        <taxon>Pseudomonadati</taxon>
        <taxon>Pseudomonadota</taxon>
        <taxon>Alphaproteobacteria</taxon>
        <taxon>Rhodobacterales</taxon>
        <taxon>Rhodobacter group</taxon>
        <taxon>Rhodobacter</taxon>
    </lineage>
</organism>
<name>A0A285TGI3_9RHOB</name>
<gene>
    <name evidence="6" type="ORF">SAMN05877831_11847</name>
</gene>
<dbReference type="Proteomes" id="UP000219111">
    <property type="component" value="Unassembled WGS sequence"/>
</dbReference>
<dbReference type="CDD" id="cd00090">
    <property type="entry name" value="HTH_ARSR"/>
    <property type="match status" value="1"/>
</dbReference>
<keyword evidence="1" id="KW-0805">Transcription regulation</keyword>
<dbReference type="PROSITE" id="PS50987">
    <property type="entry name" value="HTH_ARSR_2"/>
    <property type="match status" value="1"/>
</dbReference>
<dbReference type="SMART" id="SM00418">
    <property type="entry name" value="HTH_ARSR"/>
    <property type="match status" value="1"/>
</dbReference>
<dbReference type="PRINTS" id="PR00778">
    <property type="entry name" value="HTHARSR"/>
</dbReference>
<protein>
    <submittedName>
        <fullName evidence="6">ArsR family transcriptional regulator</fullName>
    </submittedName>
</protein>
<dbReference type="InterPro" id="IPR051011">
    <property type="entry name" value="Metal_resp_trans_reg"/>
</dbReference>
<evidence type="ECO:0000256" key="4">
    <source>
        <dbReference type="SAM" id="MobiDB-lite"/>
    </source>
</evidence>
<dbReference type="GO" id="GO:0003677">
    <property type="term" value="F:DNA binding"/>
    <property type="evidence" value="ECO:0007669"/>
    <property type="project" value="UniProtKB-KW"/>
</dbReference>
<evidence type="ECO:0000256" key="3">
    <source>
        <dbReference type="ARBA" id="ARBA00023163"/>
    </source>
</evidence>
<dbReference type="NCBIfam" id="NF033788">
    <property type="entry name" value="HTH_metalloreg"/>
    <property type="match status" value="1"/>
</dbReference>
<reference evidence="7" key="1">
    <citation type="submission" date="2017-08" db="EMBL/GenBank/DDBJ databases">
        <authorList>
            <person name="Varghese N."/>
            <person name="Submissions S."/>
        </authorList>
    </citation>
    <scope>NUCLEOTIDE SEQUENCE [LARGE SCALE GENOMIC DNA]</scope>
    <source>
        <strain evidence="7">JA276</strain>
    </source>
</reference>
<evidence type="ECO:0000313" key="7">
    <source>
        <dbReference type="Proteomes" id="UP000219111"/>
    </source>
</evidence>
<dbReference type="InterPro" id="IPR011991">
    <property type="entry name" value="ArsR-like_HTH"/>
</dbReference>
<dbReference type="InterPro" id="IPR036388">
    <property type="entry name" value="WH-like_DNA-bd_sf"/>
</dbReference>
<keyword evidence="7" id="KW-1185">Reference proteome</keyword>
<dbReference type="AlphaFoldDB" id="A0A285TGI3"/>
<evidence type="ECO:0000259" key="5">
    <source>
        <dbReference type="PROSITE" id="PS50987"/>
    </source>
</evidence>
<evidence type="ECO:0000256" key="2">
    <source>
        <dbReference type="ARBA" id="ARBA00023125"/>
    </source>
</evidence>
<dbReference type="PANTHER" id="PTHR43132">
    <property type="entry name" value="ARSENICAL RESISTANCE OPERON REPRESSOR ARSR-RELATED"/>
    <property type="match status" value="1"/>
</dbReference>
<keyword evidence="3" id="KW-0804">Transcription</keyword>